<dbReference type="InterPro" id="IPR031107">
    <property type="entry name" value="Small_HSP"/>
</dbReference>
<feature type="domain" description="SHSP" evidence="3">
    <location>
        <begin position="24"/>
        <end position="142"/>
    </location>
</feature>
<evidence type="ECO:0000313" key="4">
    <source>
        <dbReference type="EMBL" id="AGK56814.1"/>
    </source>
</evidence>
<evidence type="ECO:0000259" key="3">
    <source>
        <dbReference type="PROSITE" id="PS01031"/>
    </source>
</evidence>
<accession>N0B038</accession>
<dbReference type="PROSITE" id="PS01031">
    <property type="entry name" value="SHSP"/>
    <property type="match status" value="1"/>
</dbReference>
<organism evidence="4 5">
    <name type="scientific">Hyphomicrobium denitrificans 1NES1</name>
    <dbReference type="NCBI Taxonomy" id="670307"/>
    <lineage>
        <taxon>Bacteria</taxon>
        <taxon>Pseudomonadati</taxon>
        <taxon>Pseudomonadota</taxon>
        <taxon>Alphaproteobacteria</taxon>
        <taxon>Hyphomicrobiales</taxon>
        <taxon>Hyphomicrobiaceae</taxon>
        <taxon>Hyphomicrobium</taxon>
    </lineage>
</organism>
<proteinExistence type="inferred from homology"/>
<dbReference type="Gene3D" id="2.60.40.790">
    <property type="match status" value="1"/>
</dbReference>
<comment type="similarity">
    <text evidence="1 2">Belongs to the small heat shock protein (HSP20) family.</text>
</comment>
<keyword evidence="4" id="KW-0346">Stress response</keyword>
<dbReference type="SUPFAM" id="SSF49764">
    <property type="entry name" value="HSP20-like chaperones"/>
    <property type="match status" value="1"/>
</dbReference>
<dbReference type="Pfam" id="PF00011">
    <property type="entry name" value="HSP20"/>
    <property type="match status" value="1"/>
</dbReference>
<dbReference type="Proteomes" id="UP000005952">
    <property type="component" value="Chromosome"/>
</dbReference>
<gene>
    <name evidence="4" type="ORF">HYPDE_25648</name>
</gene>
<keyword evidence="5" id="KW-1185">Reference proteome</keyword>
<protein>
    <submittedName>
        <fullName evidence="4">Molecular chaperone (Small heat shock protein)</fullName>
    </submittedName>
</protein>
<dbReference type="STRING" id="670307.HYPDE_25648"/>
<name>N0B038_9HYPH</name>
<dbReference type="InterPro" id="IPR008978">
    <property type="entry name" value="HSP20-like_chaperone"/>
</dbReference>
<evidence type="ECO:0000256" key="1">
    <source>
        <dbReference type="PROSITE-ProRule" id="PRU00285"/>
    </source>
</evidence>
<sequence length="151" mass="17269">MDELFESWTKDFGFPQMPWAQEAQWVTEISPRMNVSETDKELQITAELPGVDQKDIEITLTGGDLLIKGEKKSETDEKKDERSRSYHRVERSFGSFQRRLSLPYDVDPDKVQASFKDGILTLTLPKPPEVQKAAKKIEIKGEKQIEAKKAA</sequence>
<evidence type="ECO:0000313" key="5">
    <source>
        <dbReference type="Proteomes" id="UP000005952"/>
    </source>
</evidence>
<reference evidence="4 5" key="1">
    <citation type="journal article" date="2013" name="Genome Announc.">
        <title>Genome sequences for three denitrifying bacterial strains isolated from a uranium- and nitrate-contaminated subsurface environment.</title>
        <authorList>
            <person name="Venkatramanan R."/>
            <person name="Prakash O."/>
            <person name="Woyke T."/>
            <person name="Chain P."/>
            <person name="Goodwin L.A."/>
            <person name="Watson D."/>
            <person name="Brooks S."/>
            <person name="Kostka J.E."/>
            <person name="Green S.J."/>
        </authorList>
    </citation>
    <scope>NUCLEOTIDE SEQUENCE [LARGE SCALE GENOMIC DNA]</scope>
    <source>
        <strain evidence="4 5">1NES1</strain>
    </source>
</reference>
<dbReference type="KEGG" id="hdt:HYPDE_25648"/>
<evidence type="ECO:0000256" key="2">
    <source>
        <dbReference type="RuleBase" id="RU003616"/>
    </source>
</evidence>
<dbReference type="InterPro" id="IPR002068">
    <property type="entry name" value="A-crystallin/Hsp20_dom"/>
</dbReference>
<dbReference type="HOGENOM" id="CLU_046737_12_0_5"/>
<dbReference type="CDD" id="cd06464">
    <property type="entry name" value="ACD_sHsps-like"/>
    <property type="match status" value="1"/>
</dbReference>
<dbReference type="EMBL" id="CP005587">
    <property type="protein sequence ID" value="AGK56814.1"/>
    <property type="molecule type" value="Genomic_DNA"/>
</dbReference>
<dbReference type="PANTHER" id="PTHR11527">
    <property type="entry name" value="HEAT-SHOCK PROTEIN 20 FAMILY MEMBER"/>
    <property type="match status" value="1"/>
</dbReference>
<dbReference type="eggNOG" id="COG0071">
    <property type="taxonomic scope" value="Bacteria"/>
</dbReference>
<dbReference type="AlphaFoldDB" id="N0B038"/>